<reference evidence="2 3" key="1">
    <citation type="submission" date="2020-12" db="EMBL/GenBank/DDBJ databases">
        <title>FDA dAtabase for Regulatory Grade micrObial Sequences (FDA-ARGOS): Supporting development and validation of Infectious Disease Dx tests.</title>
        <authorList>
            <person name="Sproer C."/>
            <person name="Gronow S."/>
            <person name="Severitt S."/>
            <person name="Schroder I."/>
            <person name="Tallon L."/>
            <person name="Sadzewicz L."/>
            <person name="Zhao X."/>
            <person name="Boylan J."/>
            <person name="Ott S."/>
            <person name="Bowen H."/>
            <person name="Vavikolanu K."/>
            <person name="Mehta A."/>
            <person name="Aluvathingal J."/>
            <person name="Nadendla S."/>
            <person name="Lowell S."/>
            <person name="Myers T."/>
            <person name="Yan Y."/>
            <person name="Sichtig H."/>
        </authorList>
    </citation>
    <scope>NUCLEOTIDE SEQUENCE [LARGE SCALE GENOMIC DNA]</scope>
    <source>
        <strain evidence="2 3">FDAARGOS_881</strain>
    </source>
</reference>
<gene>
    <name evidence="2" type="ORF">I6G38_05520</name>
</gene>
<evidence type="ECO:0000313" key="3">
    <source>
        <dbReference type="Proteomes" id="UP000594836"/>
    </source>
</evidence>
<dbReference type="AlphaFoldDB" id="A0A7T3E6K8"/>
<feature type="compositionally biased region" description="Polar residues" evidence="1">
    <location>
        <begin position="9"/>
        <end position="20"/>
    </location>
</feature>
<proteinExistence type="predicted"/>
<feature type="region of interest" description="Disordered" evidence="1">
    <location>
        <begin position="1"/>
        <end position="71"/>
    </location>
</feature>
<organism evidence="2 3">
    <name type="scientific">Sphingomonas paucimobilis</name>
    <name type="common">Pseudomonas paucimobilis</name>
    <dbReference type="NCBI Taxonomy" id="13689"/>
    <lineage>
        <taxon>Bacteria</taxon>
        <taxon>Pseudomonadati</taxon>
        <taxon>Pseudomonadota</taxon>
        <taxon>Alphaproteobacteria</taxon>
        <taxon>Sphingomonadales</taxon>
        <taxon>Sphingomonadaceae</taxon>
        <taxon>Sphingomonas</taxon>
    </lineage>
</organism>
<dbReference type="RefSeq" id="WP_197939214.1">
    <property type="nucleotide sequence ID" value="NZ_CP065713.1"/>
</dbReference>
<sequence length="71" mass="7367">MKKDPADQPQETPPETTSVTPAGDTTIADATAPEPDLTAAPEEPAFDPAIEWPATGGTYVRQADGTLTKEG</sequence>
<name>A0A7T3E6K8_SPHPI</name>
<evidence type="ECO:0000313" key="2">
    <source>
        <dbReference type="EMBL" id="QPT09715.1"/>
    </source>
</evidence>
<accession>A0A7T3E6K8</accession>
<dbReference type="EMBL" id="CP065713">
    <property type="protein sequence ID" value="QPT09715.1"/>
    <property type="molecule type" value="Genomic_DNA"/>
</dbReference>
<evidence type="ECO:0000256" key="1">
    <source>
        <dbReference type="SAM" id="MobiDB-lite"/>
    </source>
</evidence>
<protein>
    <submittedName>
        <fullName evidence="2">Uncharacterized protein</fullName>
    </submittedName>
</protein>
<dbReference type="Proteomes" id="UP000594836">
    <property type="component" value="Chromosome"/>
</dbReference>